<name>A0A146K9M9_9EUKA</name>
<proteinExistence type="predicted"/>
<organism evidence="1">
    <name type="scientific">Trepomonas sp. PC1</name>
    <dbReference type="NCBI Taxonomy" id="1076344"/>
    <lineage>
        <taxon>Eukaryota</taxon>
        <taxon>Metamonada</taxon>
        <taxon>Diplomonadida</taxon>
        <taxon>Hexamitidae</taxon>
        <taxon>Hexamitinae</taxon>
        <taxon>Trepomonas</taxon>
    </lineage>
</organism>
<evidence type="ECO:0000313" key="1">
    <source>
        <dbReference type="EMBL" id="JAP92654.1"/>
    </source>
</evidence>
<feature type="non-terminal residue" evidence="1">
    <location>
        <position position="182"/>
    </location>
</feature>
<gene>
    <name evidence="1" type="ORF">TPC1_15336</name>
</gene>
<dbReference type="AlphaFoldDB" id="A0A146K9M9"/>
<accession>A0A146K9M9</accession>
<protein>
    <submittedName>
        <fullName evidence="1">Uncharacterized protein</fullName>
    </submittedName>
</protein>
<dbReference type="EMBL" id="GDID01003952">
    <property type="protein sequence ID" value="JAP92654.1"/>
    <property type="molecule type" value="Transcribed_RNA"/>
</dbReference>
<reference evidence="1" key="1">
    <citation type="submission" date="2015-07" db="EMBL/GenBank/DDBJ databases">
        <title>Adaptation to a free-living lifestyle via gene acquisitions in the diplomonad Trepomonas sp. PC1.</title>
        <authorList>
            <person name="Xu F."/>
            <person name="Jerlstrom-Hultqvist J."/>
            <person name="Kolisko M."/>
            <person name="Simpson A.G.B."/>
            <person name="Roger A.J."/>
            <person name="Svard S.G."/>
            <person name="Andersson J.O."/>
        </authorList>
    </citation>
    <scope>NUCLEOTIDE SEQUENCE</scope>
    <source>
        <strain evidence="1">PC1</strain>
    </source>
</reference>
<sequence>MTQNPNESKQDSSKEQILKNAAKLLQFTTQVCVERGKTNLVNIFKDDIIRLTNESKKSCSLLRLFNTFKDFEPRILIGLNDFLPNDLRYIIINDKVELPPLLKEHIQTCPELHMAPEEEQYDTFLQALNQLVDQNTAEQFRALLSRFVKGYSEARIDVRQFIVRSAELLCDYPELLGGLLEY</sequence>